<keyword evidence="2" id="KW-0418">Kinase</keyword>
<protein>
    <recommendedName>
        <fullName evidence="4">PI3K/PI4K catalytic domain-containing protein</fullName>
    </recommendedName>
</protein>
<dbReference type="SUPFAM" id="SSF48371">
    <property type="entry name" value="ARM repeat"/>
    <property type="match status" value="1"/>
</dbReference>
<dbReference type="Proteomes" id="UP001162640">
    <property type="component" value="Unassembled WGS sequence"/>
</dbReference>
<name>A0A9W7DWJ0_9STRA</name>
<dbReference type="Pfam" id="PF00454">
    <property type="entry name" value="PI3_PI4_kinase"/>
    <property type="match status" value="1"/>
</dbReference>
<gene>
    <name evidence="5" type="ORF">TL16_g02213</name>
</gene>
<dbReference type="SUPFAM" id="SSF56112">
    <property type="entry name" value="Protein kinase-like (PK-like)"/>
    <property type="match status" value="1"/>
</dbReference>
<organism evidence="5 6">
    <name type="scientific">Triparma laevis f. inornata</name>
    <dbReference type="NCBI Taxonomy" id="1714386"/>
    <lineage>
        <taxon>Eukaryota</taxon>
        <taxon>Sar</taxon>
        <taxon>Stramenopiles</taxon>
        <taxon>Ochrophyta</taxon>
        <taxon>Bolidophyceae</taxon>
        <taxon>Parmales</taxon>
        <taxon>Triparmaceae</taxon>
        <taxon>Triparma</taxon>
    </lineage>
</organism>
<comment type="caution">
    <text evidence="5">The sequence shown here is derived from an EMBL/GenBank/DDBJ whole genome shotgun (WGS) entry which is preliminary data.</text>
</comment>
<dbReference type="PROSITE" id="PS50290">
    <property type="entry name" value="PI3_4_KINASE_3"/>
    <property type="match status" value="1"/>
</dbReference>
<dbReference type="SMART" id="SM00146">
    <property type="entry name" value="PI3Kc"/>
    <property type="match status" value="1"/>
</dbReference>
<evidence type="ECO:0000256" key="3">
    <source>
        <dbReference type="SAM" id="MobiDB-lite"/>
    </source>
</evidence>
<evidence type="ECO:0000259" key="4">
    <source>
        <dbReference type="PROSITE" id="PS50290"/>
    </source>
</evidence>
<sequence>MSGANVAHFFNKVLNYEGEEETIVVAKKSTPLSYLVACVAVLENLRTGLGSPGQTLHAFEVPFTSTPNKQPPGLSRSHTLLRFLWNLERLILHASVGGPNSPFPSMAKTGKPNPIIAPTITFFTANKSVCDTWLAKTAHKVQEFASESRLYNHAAYFAEASLAAAEGGRIYYEDGREGYVGDLEKRSTTYVESLICLGHTDTIAGLKRFLVKKIFEDEANHQQSAIPLEAVDVSQRLAWLDAAALVTKGNFEAAGAELLKMLKLDHAIWGKDSTSRKLQPRVFSKDNKEKKSLAESVVSALSTNFLSVHGVAFAIKLAIRCYTETADWEAAACLSEALIATHVQANVQKLKVAKNLKTKSGHNIRDFMYENVMRDHVVAVDAFQPKIDWHLLSAWGKLEDLINVEQMQTSDEEGTEEKTSEEVAPPTPPAPKRKGDYVTGDYVKSIYGHGVVDEVREDGTVCFVLDNWFLANNQTVKCYLDPAAVDHDTTHIPPPSAQNLTPPFSPVVKKEFAHLVKLNLASTNFIAHTKTYIPHNPMDPKNKDIANPHILPVTLRFEAAEKVLLHEVARFDGIKARKIPRSSLGYFGRVTGNLLMPFKFGTTKLSGMGDASGLIESLTQNLRAASKLLSSLPPSAADLPRAKYEQSCQDWFEKKQFTALNTMLSLANNNENENENSEVDHLQTRSPYYALEGKCLVAAARLEPDASKPYLKLGDWAFSAWVKHVKADPSPPPLTKAAHDLAVTSYCNFLSLLNNANTSKTSYTTIITLRLLKLMSNRPAEASTDTLSASIDSIPPQYWADIIPQLMSLTGHKDEFVRDIAVSCLTNLGTSPDSHPSLASDIAFRVNHGFSETSVASSPPYKVRALEKIKANFLEASANENSKIPTSMFDDIAVLQTEMERLASPWDDKWAHIVKKMAEKSHVILNTLYSEVGKEIGIDNLSFTKPNPELAKKPSAVKAAAAFMLKSKLKVPTQTTLRDFLTFSKSTLSAAQQTELRSFTSTHPVWGAGEAISGAIPSTKAERFFQTTFGADLVALVRWITGADEEEKYELTHMQANFHTMFHTKLCKRFGPGNFKYANQKESMVKNLSQICPKLATLLSPSSPTTFYLPTSDGPIEVASINNKVEVVESKTCPKKVTFIDLVGKGWGYLLKGGEDLRVDERMMQMLNVTNSLLEFDPQSGKRGMNIQTYSILPLSPGSGLIEFVEGPVSLFTLFEKHQQRAAEREVIVASVMGRQPHNSIINLRSMFFKEVGEVMAKNTGDEDCKKKVWKRKGLSKEVLMHVYQNLKGRMPANLLSTAMLLSSDSPADFLAKQSRYTRSAATSSILGWVMGLGDRHPANMLLDLETGDVVHIDYGVIFDAGGTLTCPEVVPFRWTQGVQSGMGVNGADGEGVSAMAHTVRVTRANKEIILTLLEAFISDPVMGRGYGLGLKPNVVEGEVKGEKKEMKGEKGEKEEKEEKEERKEEEEKLRNLKADAHKLSKFVLQASLQIGTSNFSQLPMIVGALDEGLVLPVALNIRKDDKAGKGGESWSGERSEPWGYLSCLLRIRICS</sequence>
<dbReference type="GO" id="GO:0005634">
    <property type="term" value="C:nucleus"/>
    <property type="evidence" value="ECO:0007669"/>
    <property type="project" value="TreeGrafter"/>
</dbReference>
<dbReference type="InterPro" id="IPR050517">
    <property type="entry name" value="DDR_Repair_Kinase"/>
</dbReference>
<feature type="region of interest" description="Disordered" evidence="3">
    <location>
        <begin position="407"/>
        <end position="435"/>
    </location>
</feature>
<dbReference type="PANTHER" id="PTHR11139">
    <property type="entry name" value="ATAXIA TELANGIECTASIA MUTATED ATM -RELATED"/>
    <property type="match status" value="1"/>
</dbReference>
<proteinExistence type="predicted"/>
<evidence type="ECO:0000256" key="2">
    <source>
        <dbReference type="ARBA" id="ARBA00022777"/>
    </source>
</evidence>
<dbReference type="InterPro" id="IPR016024">
    <property type="entry name" value="ARM-type_fold"/>
</dbReference>
<feature type="region of interest" description="Disordered" evidence="3">
    <location>
        <begin position="1440"/>
        <end position="1465"/>
    </location>
</feature>
<dbReference type="EMBL" id="BLQM01000053">
    <property type="protein sequence ID" value="GMH56765.1"/>
    <property type="molecule type" value="Genomic_DNA"/>
</dbReference>
<dbReference type="InterPro" id="IPR036940">
    <property type="entry name" value="PI3/4_kinase_cat_sf"/>
</dbReference>
<accession>A0A9W7DWJ0</accession>
<reference evidence="6" key="1">
    <citation type="journal article" date="2023" name="Commun. Biol.">
        <title>Genome analysis of Parmales, the sister group of diatoms, reveals the evolutionary specialization of diatoms from phago-mixotrophs to photoautotrophs.</title>
        <authorList>
            <person name="Ban H."/>
            <person name="Sato S."/>
            <person name="Yoshikawa S."/>
            <person name="Yamada K."/>
            <person name="Nakamura Y."/>
            <person name="Ichinomiya M."/>
            <person name="Sato N."/>
            <person name="Blanc-Mathieu R."/>
            <person name="Endo H."/>
            <person name="Kuwata A."/>
            <person name="Ogata H."/>
        </authorList>
    </citation>
    <scope>NUCLEOTIDE SEQUENCE [LARGE SCALE GENOMIC DNA]</scope>
</reference>
<dbReference type="GO" id="GO:0000184">
    <property type="term" value="P:nuclear-transcribed mRNA catabolic process, nonsense-mediated decay"/>
    <property type="evidence" value="ECO:0007669"/>
    <property type="project" value="TreeGrafter"/>
</dbReference>
<dbReference type="InterPro" id="IPR018936">
    <property type="entry name" value="PI3/4_kinase_CS"/>
</dbReference>
<dbReference type="PANTHER" id="PTHR11139:SF71">
    <property type="entry name" value="SERINE_THREONINE-PROTEIN KINASE SMG1"/>
    <property type="match status" value="1"/>
</dbReference>
<dbReference type="Gene3D" id="1.10.1070.11">
    <property type="entry name" value="Phosphatidylinositol 3-/4-kinase, catalytic domain"/>
    <property type="match status" value="1"/>
</dbReference>
<dbReference type="Gene3D" id="3.30.1010.10">
    <property type="entry name" value="Phosphatidylinositol 3-kinase Catalytic Subunit, Chain A, domain 4"/>
    <property type="match status" value="1"/>
</dbReference>
<dbReference type="PROSITE" id="PS00916">
    <property type="entry name" value="PI3_4_KINASE_2"/>
    <property type="match status" value="1"/>
</dbReference>
<evidence type="ECO:0000256" key="1">
    <source>
        <dbReference type="ARBA" id="ARBA00022679"/>
    </source>
</evidence>
<evidence type="ECO:0000313" key="5">
    <source>
        <dbReference type="EMBL" id="GMH56765.1"/>
    </source>
</evidence>
<feature type="domain" description="PI3K/PI4K catalytic" evidence="4">
    <location>
        <begin position="1121"/>
        <end position="1475"/>
    </location>
</feature>
<keyword evidence="1" id="KW-0808">Transferase</keyword>
<dbReference type="InterPro" id="IPR011009">
    <property type="entry name" value="Kinase-like_dom_sf"/>
</dbReference>
<dbReference type="GO" id="GO:0004674">
    <property type="term" value="F:protein serine/threonine kinase activity"/>
    <property type="evidence" value="ECO:0007669"/>
    <property type="project" value="TreeGrafter"/>
</dbReference>
<evidence type="ECO:0000313" key="6">
    <source>
        <dbReference type="Proteomes" id="UP001162640"/>
    </source>
</evidence>
<dbReference type="InterPro" id="IPR000403">
    <property type="entry name" value="PI3/4_kinase_cat_dom"/>
</dbReference>